<name>A0A927RQ02_9ACTN</name>
<evidence type="ECO:0000256" key="2">
    <source>
        <dbReference type="ARBA" id="ARBA00023315"/>
    </source>
</evidence>
<dbReference type="InterPro" id="IPR050832">
    <property type="entry name" value="Bact_Acetyltransf"/>
</dbReference>
<sequence>MVRDPTAEPGEGEPGSPYVLRALVLADAGEVLTVQRAAFVAEAQHYDDPWLPALTQTLAELEQEIRTSSGIVAVTRGRVVGVVRMRTFVDTLYVNRLAVAPDCQGQGIGGALLRAAEQSTTASRAGLSTGPRSGANLRFYQRRGYILDTESPRRAETDYLRLTKVLRLGCA</sequence>
<protein>
    <submittedName>
        <fullName evidence="4">Ribosomal protein S18 acetylase RimI-like enzyme</fullName>
    </submittedName>
</protein>
<feature type="domain" description="N-acetyltransferase" evidence="3">
    <location>
        <begin position="18"/>
        <end position="167"/>
    </location>
</feature>
<dbReference type="CDD" id="cd04301">
    <property type="entry name" value="NAT_SF"/>
    <property type="match status" value="1"/>
</dbReference>
<keyword evidence="4" id="KW-0687">Ribonucleoprotein</keyword>
<reference evidence="4" key="1">
    <citation type="submission" date="2020-10" db="EMBL/GenBank/DDBJ databases">
        <title>Sequencing the genomes of 1000 actinobacteria strains.</title>
        <authorList>
            <person name="Klenk H.-P."/>
        </authorList>
    </citation>
    <scope>NUCLEOTIDE SEQUENCE</scope>
    <source>
        <strain evidence="4">DSM 45354</strain>
    </source>
</reference>
<dbReference type="RefSeq" id="WP_192754875.1">
    <property type="nucleotide sequence ID" value="NZ_BAABJL010000176.1"/>
</dbReference>
<dbReference type="AlphaFoldDB" id="A0A927RQ02"/>
<keyword evidence="5" id="KW-1185">Reference proteome</keyword>
<dbReference type="Pfam" id="PF13508">
    <property type="entry name" value="Acetyltransf_7"/>
    <property type="match status" value="1"/>
</dbReference>
<evidence type="ECO:0000259" key="3">
    <source>
        <dbReference type="PROSITE" id="PS51186"/>
    </source>
</evidence>
<keyword evidence="1" id="KW-0808">Transferase</keyword>
<dbReference type="InterPro" id="IPR000182">
    <property type="entry name" value="GNAT_dom"/>
</dbReference>
<proteinExistence type="predicted"/>
<keyword evidence="2" id="KW-0012">Acyltransferase</keyword>
<dbReference type="GO" id="GO:0016747">
    <property type="term" value="F:acyltransferase activity, transferring groups other than amino-acyl groups"/>
    <property type="evidence" value="ECO:0007669"/>
    <property type="project" value="InterPro"/>
</dbReference>
<evidence type="ECO:0000313" key="5">
    <source>
        <dbReference type="Proteomes" id="UP000638648"/>
    </source>
</evidence>
<keyword evidence="4" id="KW-0689">Ribosomal protein</keyword>
<evidence type="ECO:0000313" key="4">
    <source>
        <dbReference type="EMBL" id="MBE1611703.1"/>
    </source>
</evidence>
<evidence type="ECO:0000256" key="1">
    <source>
        <dbReference type="ARBA" id="ARBA00022679"/>
    </source>
</evidence>
<dbReference type="GO" id="GO:0005840">
    <property type="term" value="C:ribosome"/>
    <property type="evidence" value="ECO:0007669"/>
    <property type="project" value="UniProtKB-KW"/>
</dbReference>
<dbReference type="EMBL" id="JADBEM010000001">
    <property type="protein sequence ID" value="MBE1611703.1"/>
    <property type="molecule type" value="Genomic_DNA"/>
</dbReference>
<dbReference type="Proteomes" id="UP000638648">
    <property type="component" value="Unassembled WGS sequence"/>
</dbReference>
<organism evidence="4 5">
    <name type="scientific">Actinopolymorpha pittospori</name>
    <dbReference type="NCBI Taxonomy" id="648752"/>
    <lineage>
        <taxon>Bacteria</taxon>
        <taxon>Bacillati</taxon>
        <taxon>Actinomycetota</taxon>
        <taxon>Actinomycetes</taxon>
        <taxon>Propionibacteriales</taxon>
        <taxon>Actinopolymorphaceae</taxon>
        <taxon>Actinopolymorpha</taxon>
    </lineage>
</organism>
<gene>
    <name evidence="4" type="ORF">HEB94_008551</name>
</gene>
<dbReference type="Gene3D" id="3.40.630.30">
    <property type="match status" value="1"/>
</dbReference>
<dbReference type="PANTHER" id="PTHR43877">
    <property type="entry name" value="AMINOALKYLPHOSPHONATE N-ACETYLTRANSFERASE-RELATED-RELATED"/>
    <property type="match status" value="1"/>
</dbReference>
<dbReference type="SUPFAM" id="SSF55729">
    <property type="entry name" value="Acyl-CoA N-acyltransferases (Nat)"/>
    <property type="match status" value="1"/>
</dbReference>
<accession>A0A927RQ02</accession>
<dbReference type="PROSITE" id="PS51186">
    <property type="entry name" value="GNAT"/>
    <property type="match status" value="1"/>
</dbReference>
<comment type="caution">
    <text evidence="4">The sequence shown here is derived from an EMBL/GenBank/DDBJ whole genome shotgun (WGS) entry which is preliminary data.</text>
</comment>
<dbReference type="InterPro" id="IPR016181">
    <property type="entry name" value="Acyl_CoA_acyltransferase"/>
</dbReference>
<dbReference type="PANTHER" id="PTHR43877:SF2">
    <property type="entry name" value="AMINOALKYLPHOSPHONATE N-ACETYLTRANSFERASE-RELATED"/>
    <property type="match status" value="1"/>
</dbReference>